<dbReference type="Pfam" id="PF03588">
    <property type="entry name" value="Leu_Phe_trans"/>
    <property type="match status" value="1"/>
</dbReference>
<dbReference type="PANTHER" id="PTHR30098:SF2">
    <property type="entry name" value="LEUCYL_PHENYLALANYL-TRNA--PROTEIN TRANSFERASE"/>
    <property type="match status" value="1"/>
</dbReference>
<dbReference type="Proteomes" id="UP000555448">
    <property type="component" value="Unassembled WGS sequence"/>
</dbReference>
<name>A0A7W7KDR3_9SPHN</name>
<dbReference type="SUPFAM" id="SSF55729">
    <property type="entry name" value="Acyl-CoA N-acyltransferases (Nat)"/>
    <property type="match status" value="1"/>
</dbReference>
<dbReference type="GO" id="GO:0005737">
    <property type="term" value="C:cytoplasm"/>
    <property type="evidence" value="ECO:0007669"/>
    <property type="project" value="UniProtKB-SubCell"/>
</dbReference>
<dbReference type="HAMAP" id="MF_00688">
    <property type="entry name" value="Leu_Phe_trans"/>
    <property type="match status" value="1"/>
</dbReference>
<dbReference type="GO" id="GO:0030163">
    <property type="term" value="P:protein catabolic process"/>
    <property type="evidence" value="ECO:0007669"/>
    <property type="project" value="UniProtKB-UniRule"/>
</dbReference>
<proteinExistence type="inferred from homology"/>
<evidence type="ECO:0000256" key="3">
    <source>
        <dbReference type="ARBA" id="ARBA00023315"/>
    </source>
</evidence>
<comment type="catalytic activity">
    <reaction evidence="4">
        <text>N-terminal L-lysyl-[protein] + L-leucyl-tRNA(Leu) = N-terminal L-leucyl-L-lysyl-[protein] + tRNA(Leu) + H(+)</text>
        <dbReference type="Rhea" id="RHEA:12340"/>
        <dbReference type="Rhea" id="RHEA-COMP:9613"/>
        <dbReference type="Rhea" id="RHEA-COMP:9622"/>
        <dbReference type="Rhea" id="RHEA-COMP:12670"/>
        <dbReference type="Rhea" id="RHEA-COMP:12671"/>
        <dbReference type="ChEBI" id="CHEBI:15378"/>
        <dbReference type="ChEBI" id="CHEBI:65249"/>
        <dbReference type="ChEBI" id="CHEBI:78442"/>
        <dbReference type="ChEBI" id="CHEBI:78494"/>
        <dbReference type="ChEBI" id="CHEBI:133043"/>
        <dbReference type="EC" id="2.3.2.6"/>
    </reaction>
</comment>
<comment type="caution">
    <text evidence="5">The sequence shown here is derived from an EMBL/GenBank/DDBJ whole genome shotgun (WGS) entry which is preliminary data.</text>
</comment>
<dbReference type="AlphaFoldDB" id="A0A7W7KDR3"/>
<keyword evidence="1 4" id="KW-0963">Cytoplasm</keyword>
<dbReference type="GO" id="GO:0008914">
    <property type="term" value="F:leucyl-tRNA--protein transferase activity"/>
    <property type="evidence" value="ECO:0007669"/>
    <property type="project" value="UniProtKB-UniRule"/>
</dbReference>
<dbReference type="PANTHER" id="PTHR30098">
    <property type="entry name" value="LEUCYL/PHENYLALANYL-TRNA--PROTEIN TRANSFERASE"/>
    <property type="match status" value="1"/>
</dbReference>
<dbReference type="NCBIfam" id="TIGR00667">
    <property type="entry name" value="aat"/>
    <property type="match status" value="1"/>
</dbReference>
<dbReference type="Gene3D" id="3.40.630.70">
    <property type="entry name" value="Leucyl/phenylalanyl-tRNA-protein transferase, C-terminal domain"/>
    <property type="match status" value="1"/>
</dbReference>
<keyword evidence="6" id="KW-1185">Reference proteome</keyword>
<comment type="subcellular location">
    <subcellularLocation>
        <location evidence="4">Cytoplasm</location>
    </subcellularLocation>
</comment>
<dbReference type="InterPro" id="IPR042203">
    <property type="entry name" value="Leu/Phe-tRNA_Trfase_C"/>
</dbReference>
<evidence type="ECO:0000256" key="2">
    <source>
        <dbReference type="ARBA" id="ARBA00022679"/>
    </source>
</evidence>
<keyword evidence="3 4" id="KW-0012">Acyltransferase</keyword>
<dbReference type="EMBL" id="JACHLR010000018">
    <property type="protein sequence ID" value="MBB4860208.1"/>
    <property type="molecule type" value="Genomic_DNA"/>
</dbReference>
<accession>A0A7W7KDR3</accession>
<comment type="similarity">
    <text evidence="4">Belongs to the L/F-transferase family.</text>
</comment>
<gene>
    <name evidence="4" type="primary">aat</name>
    <name evidence="5" type="ORF">HNO88_003550</name>
</gene>
<sequence>MHAPYTPPTIEPETLMLAYRSGIFPMADSRDDPEIFWVEPRLRAILPLDGFHLSHSLARTLRRGRFTVTCDTAFSDVLDACAAPRADEEGSWISHRIQASYERLNALGHAHSIECWELAQDGTRELVGGLYGVGFDRVFCGESMFSRRTDASKVALCWLVASLRLAGVQLLDCQFITPHLASLGAVEISQERYLTLLRRAQSGAFAAGSSSGVGVAVGEGVGAGRAEAPALALPEAFGALLAEASSAGFSSSPGKLIAHFLTQTS</sequence>
<evidence type="ECO:0000256" key="1">
    <source>
        <dbReference type="ARBA" id="ARBA00022490"/>
    </source>
</evidence>
<comment type="catalytic activity">
    <reaction evidence="4">
        <text>N-terminal L-arginyl-[protein] + L-leucyl-tRNA(Leu) = N-terminal L-leucyl-L-arginyl-[protein] + tRNA(Leu) + H(+)</text>
        <dbReference type="Rhea" id="RHEA:50416"/>
        <dbReference type="Rhea" id="RHEA-COMP:9613"/>
        <dbReference type="Rhea" id="RHEA-COMP:9622"/>
        <dbReference type="Rhea" id="RHEA-COMP:12672"/>
        <dbReference type="Rhea" id="RHEA-COMP:12673"/>
        <dbReference type="ChEBI" id="CHEBI:15378"/>
        <dbReference type="ChEBI" id="CHEBI:64719"/>
        <dbReference type="ChEBI" id="CHEBI:78442"/>
        <dbReference type="ChEBI" id="CHEBI:78494"/>
        <dbReference type="ChEBI" id="CHEBI:133044"/>
        <dbReference type="EC" id="2.3.2.6"/>
    </reaction>
</comment>
<organism evidence="5 6">
    <name type="scientific">Novosphingobium chloroacetimidivorans</name>
    <dbReference type="NCBI Taxonomy" id="1428314"/>
    <lineage>
        <taxon>Bacteria</taxon>
        <taxon>Pseudomonadati</taxon>
        <taxon>Pseudomonadota</taxon>
        <taxon>Alphaproteobacteria</taxon>
        <taxon>Sphingomonadales</taxon>
        <taxon>Sphingomonadaceae</taxon>
        <taxon>Novosphingobium</taxon>
    </lineage>
</organism>
<dbReference type="Gene3D" id="3.30.70.3550">
    <property type="entry name" value="Leucyl/phenylalanyl-tRNA-protein transferase, N-terminal domain"/>
    <property type="match status" value="1"/>
</dbReference>
<dbReference type="InterPro" id="IPR016181">
    <property type="entry name" value="Acyl_CoA_acyltransferase"/>
</dbReference>
<reference evidence="5 6" key="1">
    <citation type="submission" date="2020-08" db="EMBL/GenBank/DDBJ databases">
        <title>Functional genomics of gut bacteria from endangered species of beetles.</title>
        <authorList>
            <person name="Carlos-Shanley C."/>
        </authorList>
    </citation>
    <scope>NUCLEOTIDE SEQUENCE [LARGE SCALE GENOMIC DNA]</scope>
    <source>
        <strain evidence="5 6">S00245</strain>
    </source>
</reference>
<comment type="catalytic activity">
    <reaction evidence="4">
        <text>L-phenylalanyl-tRNA(Phe) + an N-terminal L-alpha-aminoacyl-[protein] = an N-terminal L-phenylalanyl-L-alpha-aminoacyl-[protein] + tRNA(Phe)</text>
        <dbReference type="Rhea" id="RHEA:43632"/>
        <dbReference type="Rhea" id="RHEA-COMP:9668"/>
        <dbReference type="Rhea" id="RHEA-COMP:9699"/>
        <dbReference type="Rhea" id="RHEA-COMP:10636"/>
        <dbReference type="Rhea" id="RHEA-COMP:10637"/>
        <dbReference type="ChEBI" id="CHEBI:78442"/>
        <dbReference type="ChEBI" id="CHEBI:78531"/>
        <dbReference type="ChEBI" id="CHEBI:78597"/>
        <dbReference type="ChEBI" id="CHEBI:83561"/>
        <dbReference type="EC" id="2.3.2.6"/>
    </reaction>
</comment>
<evidence type="ECO:0000256" key="4">
    <source>
        <dbReference type="HAMAP-Rule" id="MF_00688"/>
    </source>
</evidence>
<comment type="function">
    <text evidence="4">Functions in the N-end rule pathway of protein degradation where it conjugates Leu, Phe and, less efficiently, Met from aminoacyl-tRNAs to the N-termini of proteins containing an N-terminal arginine or lysine.</text>
</comment>
<dbReference type="InterPro" id="IPR004616">
    <property type="entry name" value="Leu/Phe-tRNA_Trfase"/>
</dbReference>
<evidence type="ECO:0000313" key="6">
    <source>
        <dbReference type="Proteomes" id="UP000555448"/>
    </source>
</evidence>
<dbReference type="InterPro" id="IPR042221">
    <property type="entry name" value="Leu/Phe-tRNA_Trfase_N"/>
</dbReference>
<keyword evidence="2 4" id="KW-0808">Transferase</keyword>
<dbReference type="EC" id="2.3.2.6" evidence="4"/>
<protein>
    <recommendedName>
        <fullName evidence="4">Leucyl/phenylalanyl-tRNA--protein transferase</fullName>
        <ecNumber evidence="4">2.3.2.6</ecNumber>
    </recommendedName>
    <alternativeName>
        <fullName evidence="4">L/F-transferase</fullName>
    </alternativeName>
    <alternativeName>
        <fullName evidence="4">Leucyltransferase</fullName>
    </alternativeName>
    <alternativeName>
        <fullName evidence="4">Phenyalanyltransferase</fullName>
    </alternativeName>
</protein>
<evidence type="ECO:0000313" key="5">
    <source>
        <dbReference type="EMBL" id="MBB4860208.1"/>
    </source>
</evidence>